<evidence type="ECO:0000256" key="9">
    <source>
        <dbReference type="RuleBase" id="RU003640"/>
    </source>
</evidence>
<keyword evidence="4 9" id="KW-0813">Transport</keyword>
<gene>
    <name evidence="11" type="primary">nad3</name>
</gene>
<keyword evidence="9" id="KW-0830">Ubiquinone</keyword>
<organism evidence="11">
    <name type="scientific">Achilidae gen. 1 sp. n. 1 SX-2018</name>
    <dbReference type="NCBI Taxonomy" id="2232070"/>
    <lineage>
        <taxon>Eukaryota</taxon>
        <taxon>Metazoa</taxon>
        <taxon>Ecdysozoa</taxon>
        <taxon>Arthropoda</taxon>
        <taxon>Hexapoda</taxon>
        <taxon>Insecta</taxon>
        <taxon>Pterygota</taxon>
        <taxon>Neoptera</taxon>
        <taxon>Paraneoptera</taxon>
        <taxon>Hemiptera</taxon>
        <taxon>Auchenorrhyncha</taxon>
        <taxon>Fulgoroidea</taxon>
        <taxon>Achilidae</taxon>
    </lineage>
</organism>
<keyword evidence="9" id="KW-0520">NAD</keyword>
<evidence type="ECO:0000256" key="8">
    <source>
        <dbReference type="ARBA" id="ARBA00049551"/>
    </source>
</evidence>
<protein>
    <recommendedName>
        <fullName evidence="3 9">NADH-ubiquinone oxidoreductase chain 3</fullName>
        <ecNumber evidence="9">7.1.1.2</ecNumber>
    </recommendedName>
</protein>
<keyword evidence="9" id="KW-0679">Respiratory chain</keyword>
<dbReference type="InterPro" id="IPR038430">
    <property type="entry name" value="NDAH_ubi_oxred_su3_sf"/>
</dbReference>
<feature type="chain" id="PRO_5018528091" description="NADH-ubiquinone oxidoreductase chain 3" evidence="10">
    <location>
        <begin position="27"/>
        <end position="115"/>
    </location>
</feature>
<evidence type="ECO:0000256" key="6">
    <source>
        <dbReference type="ARBA" id="ARBA00022989"/>
    </source>
</evidence>
<reference evidence="11" key="1">
    <citation type="submission" date="2018-05" db="EMBL/GenBank/DDBJ databases">
        <title>Complete sequence and characterization of the mitochondrial genome of Achilidae,using next generation sequencing.</title>
        <authorList>
            <person name="Xu S."/>
        </authorList>
    </citation>
    <scope>NUCLEOTIDE SEQUENCE</scope>
</reference>
<evidence type="ECO:0000256" key="7">
    <source>
        <dbReference type="ARBA" id="ARBA00023136"/>
    </source>
</evidence>
<dbReference type="GO" id="GO:0030964">
    <property type="term" value="C:NADH dehydrogenase complex"/>
    <property type="evidence" value="ECO:0007669"/>
    <property type="project" value="TreeGrafter"/>
</dbReference>
<dbReference type="Pfam" id="PF00507">
    <property type="entry name" value="Oxidored_q4"/>
    <property type="match status" value="1"/>
</dbReference>
<dbReference type="Gene3D" id="1.20.58.1610">
    <property type="entry name" value="NADH:ubiquinone/plastoquinone oxidoreductase, chain 3"/>
    <property type="match status" value="1"/>
</dbReference>
<evidence type="ECO:0000256" key="5">
    <source>
        <dbReference type="ARBA" id="ARBA00022692"/>
    </source>
</evidence>
<keyword evidence="9" id="KW-0249">Electron transport</keyword>
<evidence type="ECO:0000256" key="1">
    <source>
        <dbReference type="ARBA" id="ARBA00004370"/>
    </source>
</evidence>
<dbReference type="AlphaFoldDB" id="A0A3S5XHP6"/>
<feature type="signal peptide" evidence="10">
    <location>
        <begin position="1"/>
        <end position="26"/>
    </location>
</feature>
<keyword evidence="7 9" id="KW-0472">Membrane</keyword>
<dbReference type="InterPro" id="IPR000440">
    <property type="entry name" value="NADH_UbQ/plastoQ_OxRdtase_su3"/>
</dbReference>
<evidence type="ECO:0000256" key="3">
    <source>
        <dbReference type="ARBA" id="ARBA00021007"/>
    </source>
</evidence>
<dbReference type="EMBL" id="MH324929">
    <property type="protein sequence ID" value="AZZ89042.1"/>
    <property type="molecule type" value="Genomic_DNA"/>
</dbReference>
<keyword evidence="10" id="KW-0732">Signal</keyword>
<geneLocation type="mitochondrion" evidence="11"/>
<dbReference type="PANTHER" id="PTHR11058">
    <property type="entry name" value="NADH-UBIQUINONE OXIDOREDUCTASE CHAIN 3"/>
    <property type="match status" value="1"/>
</dbReference>
<name>A0A3S5XHP6_9HEMI</name>
<keyword evidence="5 9" id="KW-0812">Transmembrane</keyword>
<dbReference type="GO" id="GO:0031966">
    <property type="term" value="C:mitochondrial membrane"/>
    <property type="evidence" value="ECO:0007669"/>
    <property type="project" value="UniProtKB-SubCell"/>
</dbReference>
<comment type="similarity">
    <text evidence="2 9">Belongs to the complex I subunit 3 family.</text>
</comment>
<proteinExistence type="inferred from homology"/>
<dbReference type="GO" id="GO:0008137">
    <property type="term" value="F:NADH dehydrogenase (ubiquinone) activity"/>
    <property type="evidence" value="ECO:0007669"/>
    <property type="project" value="UniProtKB-UniRule"/>
</dbReference>
<evidence type="ECO:0000256" key="10">
    <source>
        <dbReference type="SAM" id="SignalP"/>
    </source>
</evidence>
<evidence type="ECO:0000256" key="2">
    <source>
        <dbReference type="ARBA" id="ARBA00008472"/>
    </source>
</evidence>
<comment type="subcellular location">
    <subcellularLocation>
        <location evidence="1">Membrane</location>
    </subcellularLocation>
    <subcellularLocation>
        <location evidence="9">Mitochondrion membrane</location>
        <topology evidence="9">Multi-pass membrane protein</topology>
    </subcellularLocation>
</comment>
<comment type="catalytic activity">
    <reaction evidence="8 9">
        <text>a ubiquinone + NADH + 5 H(+)(in) = a ubiquinol + NAD(+) + 4 H(+)(out)</text>
        <dbReference type="Rhea" id="RHEA:29091"/>
        <dbReference type="Rhea" id="RHEA-COMP:9565"/>
        <dbReference type="Rhea" id="RHEA-COMP:9566"/>
        <dbReference type="ChEBI" id="CHEBI:15378"/>
        <dbReference type="ChEBI" id="CHEBI:16389"/>
        <dbReference type="ChEBI" id="CHEBI:17976"/>
        <dbReference type="ChEBI" id="CHEBI:57540"/>
        <dbReference type="ChEBI" id="CHEBI:57945"/>
        <dbReference type="EC" id="7.1.1.2"/>
    </reaction>
</comment>
<keyword evidence="9 11" id="KW-0496">Mitochondrion</keyword>
<evidence type="ECO:0000313" key="11">
    <source>
        <dbReference type="EMBL" id="AZZ89042.1"/>
    </source>
</evidence>
<keyword evidence="9" id="KW-1278">Translocase</keyword>
<comment type="function">
    <text evidence="9">Core subunit of the mitochondrial membrane respiratory chain NADH dehydrogenase (Complex I) which catalyzes electron transfer from NADH through the respiratory chain, using ubiquinone as an electron acceptor. Essential for the catalytic activity of complex I.</text>
</comment>
<sequence length="115" mass="13573">MKITATMMSMMMIMLMMLTMTSLISKKNKMSREKNKPFECGFSNISSARMPFSTHFFLIAMMFLIFDIEISMILPMYSTKMIKMDEWMYTSMTIIMILMAGLIHEWNNGMLEWSK</sequence>
<dbReference type="EC" id="7.1.1.2" evidence="9"/>
<feature type="transmembrane region" description="Helical" evidence="9">
    <location>
        <begin position="87"/>
        <end position="106"/>
    </location>
</feature>
<keyword evidence="6 9" id="KW-1133">Transmembrane helix</keyword>
<accession>A0A3S5XHP6</accession>
<evidence type="ECO:0000256" key="4">
    <source>
        <dbReference type="ARBA" id="ARBA00022448"/>
    </source>
</evidence>
<dbReference type="PANTHER" id="PTHR11058:SF9">
    <property type="entry name" value="NADH-UBIQUINONE OXIDOREDUCTASE CHAIN 3"/>
    <property type="match status" value="1"/>
</dbReference>